<dbReference type="InterPro" id="IPR013761">
    <property type="entry name" value="SAM/pointed_sf"/>
</dbReference>
<sequence length="688" mass="76221">MRVAFVHASALHGWAMLLRSSAAENLCESAAFSGVMPLYTSALLHSEQVPPLQSHFSLPSDQMLFQGLGKSPNSEIQRFPETPAVARGNSLAFITNPLRDSALNLGETITALIQTAGTPSPVSSVKKGKITKNSISLSWQEPDRPNGIILEYEIKYFEKDQETSYTIIKSKETMITADGLKPGSAYVFQIRARTAAGYGGFSRRFEFETSPVSVAASSDQSQIPIIVVSVTVGVILLAVVIGFLLSGSCCDHGCGWASSLRAVAYPSLTWRCGYSKAKQDPEEEKMHFHNGHIKLPGVRTYIDPHTYEDPNQAVHEFAKEIEASCITIERVIGAGEFGEVCSGRLKLQGKREFPVAIKTLKVGYTEKQRRDFLGEASIMGQFDHPNIIHLEGVVTKSKPVMIVTEYMENGSLDTFLKKNDGQFTVIQLVGMLRGIASGMKYLSDMGYVHRDLAARNILINSNLVCKVSDFGLSRVLEDDPEAAYTTRGGKIPIRWTAPEAIAFRKFTSASDVWSYGIVMWEVMSYGERPYWEMTNQDVIKAVEEGYRLPSPMDCPAALYQLMLDCWQKDRNSRPKFDEIVSMLDKLIRNPSSLKTLVNASSRVSNLLVEHSPVGSGAYRSVGEWLEAIKMGRYTEIFMENGYSSMDAVAQVTLEDLRRLGVTLVGHQKKIMNSLQEMKVQLVNGMVPL</sequence>
<dbReference type="PROSITE" id="PS00107">
    <property type="entry name" value="PROTEIN_KINASE_ATP"/>
    <property type="match status" value="1"/>
</dbReference>
<dbReference type="PROSITE" id="PS50853">
    <property type="entry name" value="FN3"/>
    <property type="match status" value="1"/>
</dbReference>
<keyword evidence="12 17" id="KW-0472">Membrane</keyword>
<evidence type="ECO:0000256" key="1">
    <source>
        <dbReference type="ARBA" id="ARBA00004251"/>
    </source>
</evidence>
<dbReference type="PROSITE" id="PS00109">
    <property type="entry name" value="PROTEIN_KINASE_TYR"/>
    <property type="match status" value="1"/>
</dbReference>
<dbReference type="FunFam" id="3.30.200.20:FF:000001">
    <property type="entry name" value="Ephrin type-A receptor 5"/>
    <property type="match status" value="1"/>
</dbReference>
<dbReference type="CDD" id="cd09546">
    <property type="entry name" value="SAM_EPH-A5"/>
    <property type="match status" value="1"/>
</dbReference>
<evidence type="ECO:0000256" key="12">
    <source>
        <dbReference type="ARBA" id="ARBA00023136"/>
    </source>
</evidence>
<evidence type="ECO:0000256" key="14">
    <source>
        <dbReference type="ARBA" id="ARBA00023170"/>
    </source>
</evidence>
<dbReference type="GO" id="GO:0005524">
    <property type="term" value="F:ATP binding"/>
    <property type="evidence" value="ECO:0007669"/>
    <property type="project" value="UniProtKB-UniRule"/>
</dbReference>
<dbReference type="PANTHER" id="PTHR46877:SF13">
    <property type="entry name" value="EPHRIN TYPE-A RECEPTOR 5"/>
    <property type="match status" value="1"/>
</dbReference>
<feature type="domain" description="SAM" evidence="20">
    <location>
        <begin position="616"/>
        <end position="680"/>
    </location>
</feature>
<feature type="transmembrane region" description="Helical" evidence="17">
    <location>
        <begin position="223"/>
        <end position="245"/>
    </location>
</feature>
<dbReference type="SUPFAM" id="SSF47769">
    <property type="entry name" value="SAM/Pointed domain"/>
    <property type="match status" value="1"/>
</dbReference>
<dbReference type="AlphaFoldDB" id="A0A8B9VRT6"/>
<evidence type="ECO:0000256" key="5">
    <source>
        <dbReference type="ARBA" id="ARBA00022679"/>
    </source>
</evidence>
<accession>A0A8B9VRT6</accession>
<dbReference type="SMART" id="SM00219">
    <property type="entry name" value="TyrKc"/>
    <property type="match status" value="1"/>
</dbReference>
<dbReference type="Gene3D" id="1.10.510.10">
    <property type="entry name" value="Transferase(Phosphotransferase) domain 1"/>
    <property type="match status" value="1"/>
</dbReference>
<dbReference type="Gene3D" id="1.10.150.50">
    <property type="entry name" value="Transcription Factor, Ets-1"/>
    <property type="match status" value="1"/>
</dbReference>
<protein>
    <recommendedName>
        <fullName evidence="2">receptor protein-tyrosine kinase</fullName>
        <ecNumber evidence="2">2.7.10.1</ecNumber>
    </recommendedName>
</protein>
<dbReference type="Pfam" id="PF14575">
    <property type="entry name" value="EphA2_TM"/>
    <property type="match status" value="1"/>
</dbReference>
<dbReference type="InterPro" id="IPR001245">
    <property type="entry name" value="Ser-Thr/Tyr_kinase_cat_dom"/>
</dbReference>
<dbReference type="SMART" id="SM00060">
    <property type="entry name" value="FN3"/>
    <property type="match status" value="1"/>
</dbReference>
<keyword evidence="6 17" id="KW-0812">Transmembrane</keyword>
<evidence type="ECO:0000256" key="3">
    <source>
        <dbReference type="ARBA" id="ARBA00022475"/>
    </source>
</evidence>
<dbReference type="CDD" id="cd05066">
    <property type="entry name" value="PTKc_EphR_A"/>
    <property type="match status" value="1"/>
</dbReference>
<dbReference type="InterPro" id="IPR027936">
    <property type="entry name" value="Eph_TM"/>
</dbReference>
<dbReference type="PRINTS" id="PR00109">
    <property type="entry name" value="TYRKINASE"/>
</dbReference>
<dbReference type="Proteomes" id="UP000694549">
    <property type="component" value="Unplaced"/>
</dbReference>
<evidence type="ECO:0000256" key="6">
    <source>
        <dbReference type="ARBA" id="ARBA00022692"/>
    </source>
</evidence>
<evidence type="ECO:0000256" key="7">
    <source>
        <dbReference type="ARBA" id="ARBA00022729"/>
    </source>
</evidence>
<dbReference type="GO" id="GO:0030425">
    <property type="term" value="C:dendrite"/>
    <property type="evidence" value="ECO:0007669"/>
    <property type="project" value="TreeGrafter"/>
</dbReference>
<evidence type="ECO:0000313" key="22">
    <source>
        <dbReference type="Ensembl" id="ENSAZOP00000025150.1"/>
    </source>
</evidence>
<dbReference type="FunFam" id="1.10.510.10:FF:000019">
    <property type="entry name" value="Ephrin type-A receptor 5"/>
    <property type="match status" value="1"/>
</dbReference>
<dbReference type="InterPro" id="IPR008266">
    <property type="entry name" value="Tyr_kinase_AS"/>
</dbReference>
<dbReference type="EC" id="2.7.10.1" evidence="2"/>
<dbReference type="Ensembl" id="ENSAZOT00000026983.1">
    <property type="protein sequence ID" value="ENSAZOP00000025150.1"/>
    <property type="gene ID" value="ENSAZOG00000015748.1"/>
</dbReference>
<dbReference type="PROSITE" id="PS50105">
    <property type="entry name" value="SAM_DOMAIN"/>
    <property type="match status" value="1"/>
</dbReference>
<evidence type="ECO:0000256" key="2">
    <source>
        <dbReference type="ARBA" id="ARBA00011902"/>
    </source>
</evidence>
<dbReference type="SUPFAM" id="SSF49265">
    <property type="entry name" value="Fibronectin type III"/>
    <property type="match status" value="1"/>
</dbReference>
<dbReference type="SUPFAM" id="SSF56112">
    <property type="entry name" value="Protein kinase-like (PK-like)"/>
    <property type="match status" value="1"/>
</dbReference>
<keyword evidence="4" id="KW-0597">Phosphoprotein</keyword>
<evidence type="ECO:0000256" key="11">
    <source>
        <dbReference type="ARBA" id="ARBA00022989"/>
    </source>
</evidence>
<dbReference type="FunFam" id="2.60.40.10:FF:000045">
    <property type="entry name" value="Ephrin type-A receptor 5"/>
    <property type="match status" value="1"/>
</dbReference>
<keyword evidence="8 16" id="KW-0547">Nucleotide-binding</keyword>
<dbReference type="Pfam" id="PF07714">
    <property type="entry name" value="PK_Tyr_Ser-Thr"/>
    <property type="match status" value="1"/>
</dbReference>
<dbReference type="Gene3D" id="2.60.40.10">
    <property type="entry name" value="Immunoglobulins"/>
    <property type="match status" value="1"/>
</dbReference>
<keyword evidence="11 17" id="KW-1133">Transmembrane helix</keyword>
<dbReference type="GO" id="GO:0007411">
    <property type="term" value="P:axon guidance"/>
    <property type="evidence" value="ECO:0007669"/>
    <property type="project" value="TreeGrafter"/>
</dbReference>
<evidence type="ECO:0000256" key="4">
    <source>
        <dbReference type="ARBA" id="ARBA00022553"/>
    </source>
</evidence>
<dbReference type="Pfam" id="PF00536">
    <property type="entry name" value="SAM_1"/>
    <property type="match status" value="1"/>
</dbReference>
<dbReference type="PRINTS" id="PR00014">
    <property type="entry name" value="FNTYPEIII"/>
</dbReference>
<dbReference type="CDD" id="cd00063">
    <property type="entry name" value="FN3"/>
    <property type="match status" value="1"/>
</dbReference>
<keyword evidence="23" id="KW-1185">Reference proteome</keyword>
<keyword evidence="3" id="KW-1003">Cell membrane</keyword>
<dbReference type="InterPro" id="IPR001660">
    <property type="entry name" value="SAM"/>
</dbReference>
<evidence type="ECO:0000259" key="19">
    <source>
        <dbReference type="PROSITE" id="PS50011"/>
    </source>
</evidence>
<dbReference type="InterPro" id="IPR050449">
    <property type="entry name" value="Ephrin_rcpt_TKs"/>
</dbReference>
<evidence type="ECO:0000256" key="17">
    <source>
        <dbReference type="SAM" id="Phobius"/>
    </source>
</evidence>
<keyword evidence="9" id="KW-0418">Kinase</keyword>
<dbReference type="SMART" id="SM00454">
    <property type="entry name" value="SAM"/>
    <property type="match status" value="1"/>
</dbReference>
<proteinExistence type="predicted"/>
<dbReference type="Gene3D" id="3.30.200.20">
    <property type="entry name" value="Phosphorylase Kinase, domain 1"/>
    <property type="match status" value="1"/>
</dbReference>
<dbReference type="InterPro" id="IPR011009">
    <property type="entry name" value="Kinase-like_dom_sf"/>
</dbReference>
<keyword evidence="13" id="KW-0829">Tyrosine-protein kinase</keyword>
<evidence type="ECO:0000256" key="8">
    <source>
        <dbReference type="ARBA" id="ARBA00022741"/>
    </source>
</evidence>
<dbReference type="Pfam" id="PF00041">
    <property type="entry name" value="fn3"/>
    <property type="match status" value="1"/>
</dbReference>
<dbReference type="GO" id="GO:0005005">
    <property type="term" value="F:transmembrane-ephrin receptor activity"/>
    <property type="evidence" value="ECO:0007669"/>
    <property type="project" value="TreeGrafter"/>
</dbReference>
<feature type="domain" description="Protein kinase" evidence="19">
    <location>
        <begin position="326"/>
        <end position="587"/>
    </location>
</feature>
<dbReference type="GO" id="GO:0005886">
    <property type="term" value="C:plasma membrane"/>
    <property type="evidence" value="ECO:0007669"/>
    <property type="project" value="UniProtKB-SubCell"/>
</dbReference>
<evidence type="ECO:0000259" key="20">
    <source>
        <dbReference type="PROSITE" id="PS50105"/>
    </source>
</evidence>
<evidence type="ECO:0000313" key="23">
    <source>
        <dbReference type="Proteomes" id="UP000694549"/>
    </source>
</evidence>
<dbReference type="InterPro" id="IPR003961">
    <property type="entry name" value="FN3_dom"/>
</dbReference>
<evidence type="ECO:0000256" key="15">
    <source>
        <dbReference type="ARBA" id="ARBA00051243"/>
    </source>
</evidence>
<comment type="catalytic activity">
    <reaction evidence="15">
        <text>L-tyrosyl-[protein] + ATP = O-phospho-L-tyrosyl-[protein] + ADP + H(+)</text>
        <dbReference type="Rhea" id="RHEA:10596"/>
        <dbReference type="Rhea" id="RHEA-COMP:10136"/>
        <dbReference type="Rhea" id="RHEA-COMP:20101"/>
        <dbReference type="ChEBI" id="CHEBI:15378"/>
        <dbReference type="ChEBI" id="CHEBI:30616"/>
        <dbReference type="ChEBI" id="CHEBI:46858"/>
        <dbReference type="ChEBI" id="CHEBI:61978"/>
        <dbReference type="ChEBI" id="CHEBI:456216"/>
        <dbReference type="EC" id="2.7.10.1"/>
    </reaction>
</comment>
<feature type="domain" description="Fibronectin type-III" evidence="21">
    <location>
        <begin position="121"/>
        <end position="212"/>
    </location>
</feature>
<keyword evidence="7 18" id="KW-0732">Signal</keyword>
<dbReference type="InterPro" id="IPR000719">
    <property type="entry name" value="Prot_kinase_dom"/>
</dbReference>
<organism evidence="22 23">
    <name type="scientific">Anas zonorhyncha</name>
    <name type="common">Eastern spot-billed duck</name>
    <dbReference type="NCBI Taxonomy" id="75864"/>
    <lineage>
        <taxon>Eukaryota</taxon>
        <taxon>Metazoa</taxon>
        <taxon>Chordata</taxon>
        <taxon>Craniata</taxon>
        <taxon>Vertebrata</taxon>
        <taxon>Euteleostomi</taxon>
        <taxon>Archelosauria</taxon>
        <taxon>Archosauria</taxon>
        <taxon>Dinosauria</taxon>
        <taxon>Saurischia</taxon>
        <taxon>Theropoda</taxon>
        <taxon>Coelurosauria</taxon>
        <taxon>Aves</taxon>
        <taxon>Neognathae</taxon>
        <taxon>Galloanserae</taxon>
        <taxon>Anseriformes</taxon>
        <taxon>Anatidae</taxon>
        <taxon>Anatinae</taxon>
        <taxon>Anas</taxon>
    </lineage>
</organism>
<feature type="signal peptide" evidence="18">
    <location>
        <begin position="1"/>
        <end position="23"/>
    </location>
</feature>
<evidence type="ECO:0000256" key="13">
    <source>
        <dbReference type="ARBA" id="ARBA00023137"/>
    </source>
</evidence>
<dbReference type="InterPro" id="IPR036116">
    <property type="entry name" value="FN3_sf"/>
</dbReference>
<dbReference type="InterPro" id="IPR013783">
    <property type="entry name" value="Ig-like_fold"/>
</dbReference>
<feature type="binding site" evidence="16">
    <location>
        <position position="358"/>
    </location>
    <ligand>
        <name>ATP</name>
        <dbReference type="ChEBI" id="CHEBI:30616"/>
    </ligand>
</feature>
<evidence type="ECO:0000256" key="9">
    <source>
        <dbReference type="ARBA" id="ARBA00022777"/>
    </source>
</evidence>
<reference evidence="22" key="1">
    <citation type="submission" date="2025-08" db="UniProtKB">
        <authorList>
            <consortium name="Ensembl"/>
        </authorList>
    </citation>
    <scope>IDENTIFICATION</scope>
</reference>
<name>A0A8B9VRT6_9AVES</name>
<dbReference type="PROSITE" id="PS50011">
    <property type="entry name" value="PROTEIN_KINASE_DOM"/>
    <property type="match status" value="1"/>
</dbReference>
<keyword evidence="5" id="KW-0808">Transferase</keyword>
<comment type="subcellular location">
    <subcellularLocation>
        <location evidence="1">Cell membrane</location>
        <topology evidence="1">Single-pass type I membrane protein</topology>
    </subcellularLocation>
</comment>
<dbReference type="PANTHER" id="PTHR46877">
    <property type="entry name" value="EPH RECEPTOR A5"/>
    <property type="match status" value="1"/>
</dbReference>
<dbReference type="InterPro" id="IPR017441">
    <property type="entry name" value="Protein_kinase_ATP_BS"/>
</dbReference>
<reference evidence="22" key="2">
    <citation type="submission" date="2025-09" db="UniProtKB">
        <authorList>
            <consortium name="Ensembl"/>
        </authorList>
    </citation>
    <scope>IDENTIFICATION</scope>
</reference>
<feature type="chain" id="PRO_5034743020" description="receptor protein-tyrosine kinase" evidence="18">
    <location>
        <begin position="24"/>
        <end position="688"/>
    </location>
</feature>
<keyword evidence="14" id="KW-0675">Receptor</keyword>
<keyword evidence="10 16" id="KW-0067">ATP-binding</keyword>
<evidence type="ECO:0000256" key="16">
    <source>
        <dbReference type="PROSITE-ProRule" id="PRU10141"/>
    </source>
</evidence>
<evidence type="ECO:0000259" key="21">
    <source>
        <dbReference type="PROSITE" id="PS50853"/>
    </source>
</evidence>
<dbReference type="FunFam" id="1.10.150.50:FF:000001">
    <property type="entry name" value="Ephrin type-A receptor 5"/>
    <property type="match status" value="1"/>
</dbReference>
<evidence type="ECO:0000256" key="10">
    <source>
        <dbReference type="ARBA" id="ARBA00022840"/>
    </source>
</evidence>
<evidence type="ECO:0000256" key="18">
    <source>
        <dbReference type="SAM" id="SignalP"/>
    </source>
</evidence>
<dbReference type="InterPro" id="IPR020635">
    <property type="entry name" value="Tyr_kinase_cat_dom"/>
</dbReference>